<dbReference type="EMBL" id="MPIN01000001">
    <property type="protein sequence ID" value="OJH42854.1"/>
    <property type="molecule type" value="Genomic_DNA"/>
</dbReference>
<dbReference type="InterPro" id="IPR002397">
    <property type="entry name" value="Cyt_P450_B"/>
</dbReference>
<comment type="similarity">
    <text evidence="1 2">Belongs to the cytochrome P450 family.</text>
</comment>
<dbReference type="InterPro" id="IPR036396">
    <property type="entry name" value="Cyt_P450_sf"/>
</dbReference>
<dbReference type="PANTHER" id="PTHR46696:SF1">
    <property type="entry name" value="CYTOCHROME P450 YJIB-RELATED"/>
    <property type="match status" value="1"/>
</dbReference>
<accession>A0A1L9BKM3</accession>
<reference evidence="3 4" key="2">
    <citation type="submission" date="2016-12" db="EMBL/GenBank/DDBJ databases">
        <title>Draft Genome Sequence of Cystobacter ferrugineus Strain Cbfe23.</title>
        <authorList>
            <person name="Akbar S."/>
            <person name="Dowd S.E."/>
            <person name="Stevens D.C."/>
        </authorList>
    </citation>
    <scope>NUCLEOTIDE SEQUENCE [LARGE SCALE GENOMIC DNA]</scope>
    <source>
        <strain evidence="3 4">Cbfe23</strain>
    </source>
</reference>
<dbReference type="InterPro" id="IPR017972">
    <property type="entry name" value="Cyt_P450_CS"/>
</dbReference>
<organism evidence="3 4">
    <name type="scientific">Cystobacter ferrugineus</name>
    <dbReference type="NCBI Taxonomy" id="83449"/>
    <lineage>
        <taxon>Bacteria</taxon>
        <taxon>Pseudomonadati</taxon>
        <taxon>Myxococcota</taxon>
        <taxon>Myxococcia</taxon>
        <taxon>Myxococcales</taxon>
        <taxon>Cystobacterineae</taxon>
        <taxon>Archangiaceae</taxon>
        <taxon>Cystobacter</taxon>
    </lineage>
</organism>
<dbReference type="InterPro" id="IPR001128">
    <property type="entry name" value="Cyt_P450"/>
</dbReference>
<keyword evidence="2" id="KW-0349">Heme</keyword>
<dbReference type="STRING" id="83449.BON30_01420"/>
<protein>
    <submittedName>
        <fullName evidence="3">Cytochrome</fullName>
    </submittedName>
</protein>
<keyword evidence="2" id="KW-0503">Monooxygenase</keyword>
<keyword evidence="2" id="KW-0408">Iron</keyword>
<dbReference type="PROSITE" id="PS00086">
    <property type="entry name" value="CYTOCHROME_P450"/>
    <property type="match status" value="1"/>
</dbReference>
<keyword evidence="4" id="KW-1185">Reference proteome</keyword>
<dbReference type="CDD" id="cd00302">
    <property type="entry name" value="cytochrome_P450"/>
    <property type="match status" value="1"/>
</dbReference>
<dbReference type="GO" id="GO:0020037">
    <property type="term" value="F:heme binding"/>
    <property type="evidence" value="ECO:0007669"/>
    <property type="project" value="InterPro"/>
</dbReference>
<evidence type="ECO:0000313" key="4">
    <source>
        <dbReference type="Proteomes" id="UP000182229"/>
    </source>
</evidence>
<dbReference type="Pfam" id="PF00067">
    <property type="entry name" value="p450"/>
    <property type="match status" value="1"/>
</dbReference>
<dbReference type="RefSeq" id="WP_071896946.1">
    <property type="nucleotide sequence ID" value="NZ_MPIN01000001.1"/>
</dbReference>
<dbReference type="PRINTS" id="PR00359">
    <property type="entry name" value="BP450"/>
</dbReference>
<evidence type="ECO:0000313" key="3">
    <source>
        <dbReference type="EMBL" id="OJH42854.1"/>
    </source>
</evidence>
<dbReference type="SUPFAM" id="SSF48264">
    <property type="entry name" value="Cytochrome P450"/>
    <property type="match status" value="1"/>
</dbReference>
<dbReference type="Proteomes" id="UP000182229">
    <property type="component" value="Unassembled WGS sequence"/>
</dbReference>
<dbReference type="AlphaFoldDB" id="A0A1L9BKM3"/>
<name>A0A1L9BKM3_9BACT</name>
<keyword evidence="2" id="KW-0479">Metal-binding</keyword>
<dbReference type="GO" id="GO:0005506">
    <property type="term" value="F:iron ion binding"/>
    <property type="evidence" value="ECO:0007669"/>
    <property type="project" value="InterPro"/>
</dbReference>
<dbReference type="GO" id="GO:0016705">
    <property type="term" value="F:oxidoreductase activity, acting on paired donors, with incorporation or reduction of molecular oxygen"/>
    <property type="evidence" value="ECO:0007669"/>
    <property type="project" value="InterPro"/>
</dbReference>
<gene>
    <name evidence="3" type="ORF">BON30_01420</name>
</gene>
<dbReference type="Gene3D" id="1.10.630.10">
    <property type="entry name" value="Cytochrome P450"/>
    <property type="match status" value="1"/>
</dbReference>
<reference evidence="4" key="1">
    <citation type="submission" date="2016-11" db="EMBL/GenBank/DDBJ databases">
        <authorList>
            <person name="Shukria A."/>
            <person name="Stevens D.C."/>
        </authorList>
    </citation>
    <scope>NUCLEOTIDE SEQUENCE [LARGE SCALE GENOMIC DNA]</scope>
    <source>
        <strain evidence="4">Cbfe23</strain>
    </source>
</reference>
<comment type="caution">
    <text evidence="3">The sequence shown here is derived from an EMBL/GenBank/DDBJ whole genome shotgun (WGS) entry which is preliminary data.</text>
</comment>
<sequence length="399" mass="44171">MKNDGVAPNCPVHGVTDERKSARLAAERVSPVPGARVASSFAFAREVLRSGAMRQAGADADAGKKDDPSQRSVFFLDGEPHRRRRAAIARFFTPKAISTRYREVMERTTDELLASMRAQGGAMLDRSSFQLAVAVAAEIVGLTQSDQIGMAARIRATLPSGGLRKWGPVGRLVAAAAQRYHGLSFFLRDVRPAIAARREKRRDDVISHLLDEGYSDQAILIECMTYAVAGMVTTREFIVMAAWHLFERDALRERFLNGGEDEQFAILEEILRLEPVAAMLHRRAAEETQLAAAGPIAAGSLVAIDIRAANTDEAVTGPCPHMIDPERARRMKVLGSYMSFGDGNHRCPGAQVAMHETRVFLDRLLRVPGIRLERAPEMRWFDELMSYELRDARVVCDRS</sequence>
<evidence type="ECO:0000256" key="2">
    <source>
        <dbReference type="RuleBase" id="RU000461"/>
    </source>
</evidence>
<dbReference type="PANTHER" id="PTHR46696">
    <property type="entry name" value="P450, PUTATIVE (EUROFUNG)-RELATED"/>
    <property type="match status" value="1"/>
</dbReference>
<dbReference type="GO" id="GO:0004497">
    <property type="term" value="F:monooxygenase activity"/>
    <property type="evidence" value="ECO:0007669"/>
    <property type="project" value="UniProtKB-KW"/>
</dbReference>
<proteinExistence type="inferred from homology"/>
<evidence type="ECO:0000256" key="1">
    <source>
        <dbReference type="ARBA" id="ARBA00010617"/>
    </source>
</evidence>
<keyword evidence="2" id="KW-0560">Oxidoreductase</keyword>